<feature type="transmembrane region" description="Helical" evidence="1">
    <location>
        <begin position="80"/>
        <end position="100"/>
    </location>
</feature>
<reference evidence="3 4" key="1">
    <citation type="journal article" date="2018" name="Nat. Genet.">
        <title>The Rosa genome provides new insights in the design of modern roses.</title>
        <authorList>
            <person name="Bendahmane M."/>
        </authorList>
    </citation>
    <scope>NUCLEOTIDE SEQUENCE [LARGE SCALE GENOMIC DNA]</scope>
    <source>
        <strain evidence="4">cv. Old Blush</strain>
    </source>
</reference>
<keyword evidence="4" id="KW-1185">Reference proteome</keyword>
<gene>
    <name evidence="3" type="ORF">RchiOBHm_Chr3g0459981</name>
</gene>
<organism evidence="3 4">
    <name type="scientific">Rosa chinensis</name>
    <name type="common">China rose</name>
    <dbReference type="NCBI Taxonomy" id="74649"/>
    <lineage>
        <taxon>Eukaryota</taxon>
        <taxon>Viridiplantae</taxon>
        <taxon>Streptophyta</taxon>
        <taxon>Embryophyta</taxon>
        <taxon>Tracheophyta</taxon>
        <taxon>Spermatophyta</taxon>
        <taxon>Magnoliopsida</taxon>
        <taxon>eudicotyledons</taxon>
        <taxon>Gunneridae</taxon>
        <taxon>Pentapetalae</taxon>
        <taxon>rosids</taxon>
        <taxon>fabids</taxon>
        <taxon>Rosales</taxon>
        <taxon>Rosaceae</taxon>
        <taxon>Rosoideae</taxon>
        <taxon>Rosoideae incertae sedis</taxon>
        <taxon>Rosa</taxon>
    </lineage>
</organism>
<accession>A0A2P6R8B8</accession>
<dbReference type="Gramene" id="PRQ42652">
    <property type="protein sequence ID" value="PRQ42652"/>
    <property type="gene ID" value="RchiOBHm_Chr3g0459981"/>
</dbReference>
<name>A0A2P6R8B8_ROSCH</name>
<evidence type="ECO:0000313" key="4">
    <source>
        <dbReference type="Proteomes" id="UP000238479"/>
    </source>
</evidence>
<protein>
    <submittedName>
        <fullName evidence="3">Uncharacterized protein</fullName>
    </submittedName>
</protein>
<feature type="chain" id="PRO_5015119614" evidence="2">
    <location>
        <begin position="25"/>
        <end position="178"/>
    </location>
</feature>
<sequence>MKSACRKAVLFSLLFVVLFGYATAESEEEVSRKLISAPHKNVRTNVIDGTGNENTLGFEDINNGIGETKGGNSKVSISTVALFTLAMAAATGLGVVPFFFVELDPQWAGLCAQWNGCWYWLFLIFCLYISAPSLTFSWCFPFVILILAFYHNHIAITSCREICYPILVHTCMLTGSII</sequence>
<feature type="transmembrane region" description="Helical" evidence="1">
    <location>
        <begin position="120"/>
        <end position="150"/>
    </location>
</feature>
<keyword evidence="1" id="KW-0472">Membrane</keyword>
<keyword evidence="1" id="KW-0812">Transmembrane</keyword>
<dbReference type="STRING" id="74649.A0A2P6R8B8"/>
<dbReference type="Proteomes" id="UP000238479">
    <property type="component" value="Chromosome 3"/>
</dbReference>
<evidence type="ECO:0000256" key="2">
    <source>
        <dbReference type="SAM" id="SignalP"/>
    </source>
</evidence>
<evidence type="ECO:0000256" key="1">
    <source>
        <dbReference type="SAM" id="Phobius"/>
    </source>
</evidence>
<comment type="caution">
    <text evidence="3">The sequence shown here is derived from an EMBL/GenBank/DDBJ whole genome shotgun (WGS) entry which is preliminary data.</text>
</comment>
<evidence type="ECO:0000313" key="3">
    <source>
        <dbReference type="EMBL" id="PRQ42652.1"/>
    </source>
</evidence>
<feature type="signal peptide" evidence="2">
    <location>
        <begin position="1"/>
        <end position="24"/>
    </location>
</feature>
<keyword evidence="2" id="KW-0732">Signal</keyword>
<dbReference type="AlphaFoldDB" id="A0A2P6R8B8"/>
<dbReference type="EMBL" id="PDCK01000041">
    <property type="protein sequence ID" value="PRQ42652.1"/>
    <property type="molecule type" value="Genomic_DNA"/>
</dbReference>
<proteinExistence type="predicted"/>
<keyword evidence="1" id="KW-1133">Transmembrane helix</keyword>